<accession>A0A8E1QWD7</accession>
<keyword evidence="4" id="KW-0641">Proline biosynthesis</keyword>
<evidence type="ECO:0000313" key="8">
    <source>
        <dbReference type="EMBL" id="KOO67906.1"/>
    </source>
</evidence>
<dbReference type="InterPro" id="IPR008927">
    <property type="entry name" value="6-PGluconate_DH-like_C_sf"/>
</dbReference>
<dbReference type="RefSeq" id="WP_053398802.1">
    <property type="nucleotide sequence ID" value="NZ_LFQU01000022.1"/>
</dbReference>
<evidence type="ECO:0000313" key="9">
    <source>
        <dbReference type="Proteomes" id="UP000036951"/>
    </source>
</evidence>
<organism evidence="8 9">
    <name type="scientific">Xylanibacter rarus</name>
    <dbReference type="NCBI Taxonomy" id="1676614"/>
    <lineage>
        <taxon>Bacteria</taxon>
        <taxon>Pseudomonadati</taxon>
        <taxon>Bacteroidota</taxon>
        <taxon>Bacteroidia</taxon>
        <taxon>Bacteroidales</taxon>
        <taxon>Prevotellaceae</taxon>
        <taxon>Xylanibacter</taxon>
    </lineage>
</organism>
<dbReference type="InterPro" id="IPR000304">
    <property type="entry name" value="Pyrroline-COOH_reductase"/>
</dbReference>
<evidence type="ECO:0000256" key="1">
    <source>
        <dbReference type="ARBA" id="ARBA00005525"/>
    </source>
</evidence>
<evidence type="ECO:0000256" key="5">
    <source>
        <dbReference type="PIRSR" id="PIRSR000193-1"/>
    </source>
</evidence>
<dbReference type="Gene3D" id="3.40.50.720">
    <property type="entry name" value="NAD(P)-binding Rossmann-like Domain"/>
    <property type="match status" value="1"/>
</dbReference>
<keyword evidence="2 4" id="KW-0521">NADP</keyword>
<dbReference type="InterPro" id="IPR028939">
    <property type="entry name" value="P5C_Rdtase_cat_N"/>
</dbReference>
<dbReference type="UniPathway" id="UPA00098">
    <property type="reaction ID" value="UER00361"/>
</dbReference>
<dbReference type="PANTHER" id="PTHR11645">
    <property type="entry name" value="PYRROLINE-5-CARBOXYLATE REDUCTASE"/>
    <property type="match status" value="1"/>
</dbReference>
<keyword evidence="9" id="KW-1185">Reference proteome</keyword>
<comment type="catalytic activity">
    <reaction evidence="4">
        <text>L-proline + NAD(+) = (S)-1-pyrroline-5-carboxylate + NADH + 2 H(+)</text>
        <dbReference type="Rhea" id="RHEA:14105"/>
        <dbReference type="ChEBI" id="CHEBI:15378"/>
        <dbReference type="ChEBI" id="CHEBI:17388"/>
        <dbReference type="ChEBI" id="CHEBI:57540"/>
        <dbReference type="ChEBI" id="CHEBI:57945"/>
        <dbReference type="ChEBI" id="CHEBI:60039"/>
        <dbReference type="EC" id="1.5.1.2"/>
    </reaction>
</comment>
<dbReference type="GO" id="GO:0005737">
    <property type="term" value="C:cytoplasm"/>
    <property type="evidence" value="ECO:0007669"/>
    <property type="project" value="UniProtKB-SubCell"/>
</dbReference>
<evidence type="ECO:0000256" key="4">
    <source>
        <dbReference type="HAMAP-Rule" id="MF_01925"/>
    </source>
</evidence>
<protein>
    <recommendedName>
        <fullName evidence="4">Pyrroline-5-carboxylate reductase</fullName>
        <shortName evidence="4">P5C reductase</shortName>
        <shortName evidence="4">P5CR</shortName>
        <ecNumber evidence="4">1.5.1.2</ecNumber>
    </recommendedName>
    <alternativeName>
        <fullName evidence="4">PCA reductase</fullName>
    </alternativeName>
</protein>
<dbReference type="AlphaFoldDB" id="A0A8E1QWD7"/>
<gene>
    <name evidence="4" type="primary">proC</name>
    <name evidence="8" type="ORF">ACU52_10920</name>
</gene>
<dbReference type="EC" id="1.5.1.2" evidence="4"/>
<comment type="catalytic activity">
    <reaction evidence="4">
        <text>L-proline + NADP(+) = (S)-1-pyrroline-5-carboxylate + NADPH + 2 H(+)</text>
        <dbReference type="Rhea" id="RHEA:14109"/>
        <dbReference type="ChEBI" id="CHEBI:15378"/>
        <dbReference type="ChEBI" id="CHEBI:17388"/>
        <dbReference type="ChEBI" id="CHEBI:57783"/>
        <dbReference type="ChEBI" id="CHEBI:58349"/>
        <dbReference type="ChEBI" id="CHEBI:60039"/>
        <dbReference type="EC" id="1.5.1.2"/>
    </reaction>
</comment>
<dbReference type="InterPro" id="IPR036291">
    <property type="entry name" value="NAD(P)-bd_dom_sf"/>
</dbReference>
<proteinExistence type="inferred from homology"/>
<name>A0A8E1QWD7_9BACT</name>
<comment type="similarity">
    <text evidence="1 4">Belongs to the pyrroline-5-carboxylate reductase family.</text>
</comment>
<dbReference type="SUPFAM" id="SSF48179">
    <property type="entry name" value="6-phosphogluconate dehydrogenase C-terminal domain-like"/>
    <property type="match status" value="1"/>
</dbReference>
<dbReference type="Pfam" id="PF03807">
    <property type="entry name" value="F420_oxidored"/>
    <property type="match status" value="1"/>
</dbReference>
<sequence length="263" mass="27585">MKISVIGAGAMGGAMVEGFVKCGMLAAADITVSAPHEATLERFKSLGVNVTTDNKVATAAGDVVFVVVKPWLAEQVIGEIRAAVDYNRQIIVSVMAGVSGSQLKEWFGGTDGKQPRLFIVIPNIAIAVKSSMTFIVPVNADEEATAVMAALFDSTGLQMVTEERLLGAATTLASCGIAYAMRYVRASTEGGVELGFKARDAQRIVMQTMKGAVDLLQASGSHPEVEIDKVTTPGGMTIRGLNEMEHAGFTSSVIRGLKAGMSK</sequence>
<dbReference type="PANTHER" id="PTHR11645:SF0">
    <property type="entry name" value="PYRROLINE-5-CARBOXYLATE REDUCTASE 3"/>
    <property type="match status" value="1"/>
</dbReference>
<evidence type="ECO:0000256" key="2">
    <source>
        <dbReference type="ARBA" id="ARBA00022857"/>
    </source>
</evidence>
<dbReference type="InterPro" id="IPR029036">
    <property type="entry name" value="P5CR_dimer"/>
</dbReference>
<feature type="binding site" evidence="5">
    <location>
        <begin position="6"/>
        <end position="11"/>
    </location>
    <ligand>
        <name>NADP(+)</name>
        <dbReference type="ChEBI" id="CHEBI:58349"/>
    </ligand>
</feature>
<keyword evidence="3 4" id="KW-0560">Oxidoreductase</keyword>
<dbReference type="Gene3D" id="1.10.3730.10">
    <property type="entry name" value="ProC C-terminal domain-like"/>
    <property type="match status" value="1"/>
</dbReference>
<comment type="pathway">
    <text evidence="4">Amino-acid biosynthesis; L-proline biosynthesis; L-proline from L-glutamate 5-semialdehyde: step 1/1.</text>
</comment>
<comment type="subcellular location">
    <subcellularLocation>
        <location evidence="4">Cytoplasm</location>
    </subcellularLocation>
</comment>
<feature type="domain" description="Pyrroline-5-carboxylate reductase catalytic N-terminal" evidence="6">
    <location>
        <begin position="2"/>
        <end position="97"/>
    </location>
</feature>
<dbReference type="PIRSF" id="PIRSF000193">
    <property type="entry name" value="Pyrrol-5-carb_rd"/>
    <property type="match status" value="1"/>
</dbReference>
<dbReference type="GO" id="GO:0004735">
    <property type="term" value="F:pyrroline-5-carboxylate reductase activity"/>
    <property type="evidence" value="ECO:0007669"/>
    <property type="project" value="UniProtKB-UniRule"/>
</dbReference>
<reference evidence="8 9" key="1">
    <citation type="submission" date="2015-06" db="EMBL/GenBank/DDBJ databases">
        <title>Prevotella sp. 109, sp. nov., a novel member of the family Prevotellaceae isolated from human faeces.</title>
        <authorList>
            <person name="Shkoporov A.N."/>
            <person name="Chaplin A.V."/>
            <person name="Kafarskaia L.I."/>
            <person name="Efimov B.A."/>
        </authorList>
    </citation>
    <scope>NUCLEOTIDE SEQUENCE [LARGE SCALE GENOMIC DNA]</scope>
    <source>
        <strain evidence="8 9">109</strain>
    </source>
</reference>
<evidence type="ECO:0000259" key="6">
    <source>
        <dbReference type="Pfam" id="PF03807"/>
    </source>
</evidence>
<dbReference type="Pfam" id="PF14748">
    <property type="entry name" value="P5CR_dimer"/>
    <property type="match status" value="1"/>
</dbReference>
<dbReference type="SUPFAM" id="SSF51735">
    <property type="entry name" value="NAD(P)-binding Rossmann-fold domains"/>
    <property type="match status" value="1"/>
</dbReference>
<evidence type="ECO:0000259" key="7">
    <source>
        <dbReference type="Pfam" id="PF14748"/>
    </source>
</evidence>
<feature type="binding site" evidence="5">
    <location>
        <position position="54"/>
    </location>
    <ligand>
        <name>NADPH</name>
        <dbReference type="ChEBI" id="CHEBI:57783"/>
    </ligand>
</feature>
<keyword evidence="4" id="KW-0028">Amino-acid biosynthesis</keyword>
<dbReference type="OrthoDB" id="9805754at2"/>
<dbReference type="HAMAP" id="MF_01925">
    <property type="entry name" value="P5C_reductase"/>
    <property type="match status" value="1"/>
</dbReference>
<comment type="function">
    <text evidence="4">Catalyzes the reduction of 1-pyrroline-5-carboxylate (PCA) to L-proline.</text>
</comment>
<comment type="caution">
    <text evidence="8">The sequence shown here is derived from an EMBL/GenBank/DDBJ whole genome shotgun (WGS) entry which is preliminary data.</text>
</comment>
<feature type="domain" description="Pyrroline-5-carboxylate reductase dimerisation" evidence="7">
    <location>
        <begin position="163"/>
        <end position="261"/>
    </location>
</feature>
<dbReference type="GO" id="GO:0055129">
    <property type="term" value="P:L-proline biosynthetic process"/>
    <property type="evidence" value="ECO:0007669"/>
    <property type="project" value="UniProtKB-UniRule"/>
</dbReference>
<evidence type="ECO:0000256" key="3">
    <source>
        <dbReference type="ARBA" id="ARBA00023002"/>
    </source>
</evidence>
<dbReference type="Proteomes" id="UP000036951">
    <property type="component" value="Unassembled WGS sequence"/>
</dbReference>
<keyword evidence="4" id="KW-0963">Cytoplasm</keyword>
<dbReference type="EMBL" id="LFQU01000022">
    <property type="protein sequence ID" value="KOO67906.1"/>
    <property type="molecule type" value="Genomic_DNA"/>
</dbReference>